<feature type="domain" description="C2H2-type" evidence="2">
    <location>
        <begin position="151"/>
        <end position="176"/>
    </location>
</feature>
<accession>A0A1L9Q285</accession>
<dbReference type="RefSeq" id="XP_040673584.1">
    <property type="nucleotide sequence ID" value="XM_040811507.1"/>
</dbReference>
<protein>
    <recommendedName>
        <fullName evidence="2">C2H2-type domain-containing protein</fullName>
    </recommendedName>
</protein>
<evidence type="ECO:0000313" key="3">
    <source>
        <dbReference type="EMBL" id="OJJ07822.1"/>
    </source>
</evidence>
<evidence type="ECO:0000313" key="4">
    <source>
        <dbReference type="Proteomes" id="UP000184073"/>
    </source>
</evidence>
<keyword evidence="4" id="KW-1185">Reference proteome</keyword>
<dbReference type="InterPro" id="IPR013087">
    <property type="entry name" value="Znf_C2H2_type"/>
</dbReference>
<dbReference type="AlphaFoldDB" id="A0A1L9Q285"/>
<dbReference type="Gene3D" id="3.30.160.60">
    <property type="entry name" value="Classic Zinc Finger"/>
    <property type="match status" value="1"/>
</dbReference>
<dbReference type="VEuPathDB" id="FungiDB:ASPVEDRAFT_375465"/>
<dbReference type="SUPFAM" id="SSF57667">
    <property type="entry name" value="beta-beta-alpha zinc fingers"/>
    <property type="match status" value="1"/>
</dbReference>
<gene>
    <name evidence="3" type="ORF">ASPVEDRAFT_375465</name>
</gene>
<dbReference type="InterPro" id="IPR036236">
    <property type="entry name" value="Znf_C2H2_sf"/>
</dbReference>
<sequence>MATGNKLSSMRDPNRDLQRSRPSTLTNGYRAPSLTPAPSILAKRTISEDCTQGPESERPRKYHCLQKEAERRAIPRLDHLKKPAVCLSTGRSSDRPFNERPQLPPMREQPNPPNKHPKFNSNQFTLPALQDPGSFTPSSQGNVATAPTGTFKCSHPGCPAAPFQTQYLLNSHANVHLQDRPHFCPIDGCPRGPWGKGFKRKNEMIRHVLVHNS</sequence>
<dbReference type="STRING" id="1036611.A0A1L9Q285"/>
<feature type="region of interest" description="Disordered" evidence="1">
    <location>
        <begin position="87"/>
        <end position="117"/>
    </location>
</feature>
<proteinExistence type="predicted"/>
<name>A0A1L9Q285_ASPVE</name>
<organism evidence="3 4">
    <name type="scientific">Aspergillus versicolor CBS 583.65</name>
    <dbReference type="NCBI Taxonomy" id="1036611"/>
    <lineage>
        <taxon>Eukaryota</taxon>
        <taxon>Fungi</taxon>
        <taxon>Dikarya</taxon>
        <taxon>Ascomycota</taxon>
        <taxon>Pezizomycotina</taxon>
        <taxon>Eurotiomycetes</taxon>
        <taxon>Eurotiomycetidae</taxon>
        <taxon>Eurotiales</taxon>
        <taxon>Aspergillaceae</taxon>
        <taxon>Aspergillus</taxon>
        <taxon>Aspergillus subgen. Nidulantes</taxon>
    </lineage>
</organism>
<dbReference type="SMART" id="SM00355">
    <property type="entry name" value="ZnF_C2H2"/>
    <property type="match status" value="2"/>
</dbReference>
<dbReference type="GeneID" id="63727018"/>
<evidence type="ECO:0000256" key="1">
    <source>
        <dbReference type="SAM" id="MobiDB-lite"/>
    </source>
</evidence>
<reference evidence="4" key="1">
    <citation type="journal article" date="2017" name="Genome Biol.">
        <title>Comparative genomics reveals high biological diversity and specific adaptations in the industrially and medically important fungal genus Aspergillus.</title>
        <authorList>
            <person name="de Vries R.P."/>
            <person name="Riley R."/>
            <person name="Wiebenga A."/>
            <person name="Aguilar-Osorio G."/>
            <person name="Amillis S."/>
            <person name="Uchima C.A."/>
            <person name="Anderluh G."/>
            <person name="Asadollahi M."/>
            <person name="Askin M."/>
            <person name="Barry K."/>
            <person name="Battaglia E."/>
            <person name="Bayram O."/>
            <person name="Benocci T."/>
            <person name="Braus-Stromeyer S.A."/>
            <person name="Caldana C."/>
            <person name="Canovas D."/>
            <person name="Cerqueira G.C."/>
            <person name="Chen F."/>
            <person name="Chen W."/>
            <person name="Choi C."/>
            <person name="Clum A."/>
            <person name="Dos Santos R.A."/>
            <person name="Damasio A.R."/>
            <person name="Diallinas G."/>
            <person name="Emri T."/>
            <person name="Fekete E."/>
            <person name="Flipphi M."/>
            <person name="Freyberg S."/>
            <person name="Gallo A."/>
            <person name="Gournas C."/>
            <person name="Habgood R."/>
            <person name="Hainaut M."/>
            <person name="Harispe M.L."/>
            <person name="Henrissat B."/>
            <person name="Hilden K.S."/>
            <person name="Hope R."/>
            <person name="Hossain A."/>
            <person name="Karabika E."/>
            <person name="Karaffa L."/>
            <person name="Karanyi Z."/>
            <person name="Krasevec N."/>
            <person name="Kuo A."/>
            <person name="Kusch H."/>
            <person name="LaButti K."/>
            <person name="Lagendijk E.L."/>
            <person name="Lapidus A."/>
            <person name="Levasseur A."/>
            <person name="Lindquist E."/>
            <person name="Lipzen A."/>
            <person name="Logrieco A.F."/>
            <person name="MacCabe A."/>
            <person name="Maekelae M.R."/>
            <person name="Malavazi I."/>
            <person name="Melin P."/>
            <person name="Meyer V."/>
            <person name="Mielnichuk N."/>
            <person name="Miskei M."/>
            <person name="Molnar A.P."/>
            <person name="Mule G."/>
            <person name="Ngan C.Y."/>
            <person name="Orejas M."/>
            <person name="Orosz E."/>
            <person name="Ouedraogo J.P."/>
            <person name="Overkamp K.M."/>
            <person name="Park H.-S."/>
            <person name="Perrone G."/>
            <person name="Piumi F."/>
            <person name="Punt P.J."/>
            <person name="Ram A.F."/>
            <person name="Ramon A."/>
            <person name="Rauscher S."/>
            <person name="Record E."/>
            <person name="Riano-Pachon D.M."/>
            <person name="Robert V."/>
            <person name="Roehrig J."/>
            <person name="Ruller R."/>
            <person name="Salamov A."/>
            <person name="Salih N.S."/>
            <person name="Samson R.A."/>
            <person name="Sandor E."/>
            <person name="Sanguinetti M."/>
            <person name="Schuetze T."/>
            <person name="Sepcic K."/>
            <person name="Shelest E."/>
            <person name="Sherlock G."/>
            <person name="Sophianopoulou V."/>
            <person name="Squina F.M."/>
            <person name="Sun H."/>
            <person name="Susca A."/>
            <person name="Todd R.B."/>
            <person name="Tsang A."/>
            <person name="Unkles S.E."/>
            <person name="van de Wiele N."/>
            <person name="van Rossen-Uffink D."/>
            <person name="Oliveira J.V."/>
            <person name="Vesth T.C."/>
            <person name="Visser J."/>
            <person name="Yu J.-H."/>
            <person name="Zhou M."/>
            <person name="Andersen M.R."/>
            <person name="Archer D.B."/>
            <person name="Baker S.E."/>
            <person name="Benoit I."/>
            <person name="Brakhage A.A."/>
            <person name="Braus G.H."/>
            <person name="Fischer R."/>
            <person name="Frisvad J.C."/>
            <person name="Goldman G.H."/>
            <person name="Houbraken J."/>
            <person name="Oakley B."/>
            <person name="Pocsi I."/>
            <person name="Scazzocchio C."/>
            <person name="Seiboth B."/>
            <person name="vanKuyk P.A."/>
            <person name="Wortman J."/>
            <person name="Dyer P.S."/>
            <person name="Grigoriev I.V."/>
        </authorList>
    </citation>
    <scope>NUCLEOTIDE SEQUENCE [LARGE SCALE GENOMIC DNA]</scope>
    <source>
        <strain evidence="4">CBS 583.65</strain>
    </source>
</reference>
<dbReference type="OrthoDB" id="6077919at2759"/>
<evidence type="ECO:0000259" key="2">
    <source>
        <dbReference type="SMART" id="SM00355"/>
    </source>
</evidence>
<dbReference type="Proteomes" id="UP000184073">
    <property type="component" value="Unassembled WGS sequence"/>
</dbReference>
<feature type="compositionally biased region" description="Basic and acidic residues" evidence="1">
    <location>
        <begin position="55"/>
        <end position="64"/>
    </location>
</feature>
<feature type="domain" description="C2H2-type" evidence="2">
    <location>
        <begin position="182"/>
        <end position="211"/>
    </location>
</feature>
<dbReference type="EMBL" id="KV878138">
    <property type="protein sequence ID" value="OJJ07822.1"/>
    <property type="molecule type" value="Genomic_DNA"/>
</dbReference>
<feature type="region of interest" description="Disordered" evidence="1">
    <location>
        <begin position="1"/>
        <end position="64"/>
    </location>
</feature>